<organism evidence="2 3">
    <name type="scientific">Sphingomonas donggukensis</name>
    <dbReference type="NCBI Taxonomy" id="2949093"/>
    <lineage>
        <taxon>Bacteria</taxon>
        <taxon>Pseudomonadati</taxon>
        <taxon>Pseudomonadota</taxon>
        <taxon>Alphaproteobacteria</taxon>
        <taxon>Sphingomonadales</taxon>
        <taxon>Sphingomonadaceae</taxon>
        <taxon>Sphingomonas</taxon>
    </lineage>
</organism>
<dbReference type="InterPro" id="IPR022998">
    <property type="entry name" value="ThiamineP_synth_TenI"/>
</dbReference>
<dbReference type="InterPro" id="IPR013785">
    <property type="entry name" value="Aldolase_TIM"/>
</dbReference>
<sequence>MTDPRLGDALWTALERLPRGAGVVFRHYDAPERAVLWARVRRIARRRGLMLMSAGEPLRGADGVHNGRGTGLRSRAVHSRREMVAAAREGADVVFVSPIFATRSHPGARTLGRMRLASLVGAAPMPVIALGGMTAARFASLKMTGVYGWAGIDAWISAPDAD</sequence>
<dbReference type="SUPFAM" id="SSF51391">
    <property type="entry name" value="Thiamin phosphate synthase"/>
    <property type="match status" value="1"/>
</dbReference>
<dbReference type="Proteomes" id="UP001055580">
    <property type="component" value="Chromosome"/>
</dbReference>
<accession>A0ABY4TSC4</accession>
<proteinExistence type="predicted"/>
<protein>
    <submittedName>
        <fullName evidence="2">Thiamine phosphate synthase</fullName>
    </submittedName>
</protein>
<feature type="domain" description="Thiamine phosphate synthase/TenI" evidence="1">
    <location>
        <begin position="76"/>
        <end position="154"/>
    </location>
</feature>
<evidence type="ECO:0000313" key="3">
    <source>
        <dbReference type="Proteomes" id="UP001055580"/>
    </source>
</evidence>
<dbReference type="Pfam" id="PF02581">
    <property type="entry name" value="TMP-TENI"/>
    <property type="match status" value="1"/>
</dbReference>
<dbReference type="EMBL" id="CP098401">
    <property type="protein sequence ID" value="URW75290.1"/>
    <property type="molecule type" value="Genomic_DNA"/>
</dbReference>
<keyword evidence="3" id="KW-1185">Reference proteome</keyword>
<reference evidence="2" key="1">
    <citation type="submission" date="2022-05" db="EMBL/GenBank/DDBJ databases">
        <title>Sphingomonas sp. strain RMG20 Genome sequencing and assembly.</title>
        <authorList>
            <person name="Kim I."/>
        </authorList>
    </citation>
    <scope>NUCLEOTIDE SEQUENCE</scope>
    <source>
        <strain evidence="2">RMG20</strain>
    </source>
</reference>
<gene>
    <name evidence="2" type="ORF">M9980_12185</name>
</gene>
<evidence type="ECO:0000313" key="2">
    <source>
        <dbReference type="EMBL" id="URW75290.1"/>
    </source>
</evidence>
<dbReference type="RefSeq" id="WP_250751290.1">
    <property type="nucleotide sequence ID" value="NZ_CP098401.1"/>
</dbReference>
<dbReference type="CDD" id="cd00564">
    <property type="entry name" value="TMP_TenI"/>
    <property type="match status" value="1"/>
</dbReference>
<dbReference type="Gene3D" id="3.20.20.70">
    <property type="entry name" value="Aldolase class I"/>
    <property type="match status" value="1"/>
</dbReference>
<name>A0ABY4TSC4_9SPHN</name>
<dbReference type="InterPro" id="IPR036206">
    <property type="entry name" value="ThiamineP_synth_sf"/>
</dbReference>
<evidence type="ECO:0000259" key="1">
    <source>
        <dbReference type="Pfam" id="PF02581"/>
    </source>
</evidence>